<sequence>MALYEVAIYNELVKRAVENGERASYSDEWADVHYIEISARDEADARRKILTKYPKDRGFIIKGISPA</sequence>
<gene>
    <name evidence="1" type="ORF">GCM10011332_17690</name>
</gene>
<evidence type="ECO:0000313" key="2">
    <source>
        <dbReference type="Proteomes" id="UP000632498"/>
    </source>
</evidence>
<protein>
    <submittedName>
        <fullName evidence="1">Uncharacterized protein</fullName>
    </submittedName>
</protein>
<proteinExistence type="predicted"/>
<accession>A0A917C045</accession>
<dbReference type="RefSeq" id="WP_188663977.1">
    <property type="nucleotide sequence ID" value="NZ_BMHV01000011.1"/>
</dbReference>
<dbReference type="AlphaFoldDB" id="A0A917C045"/>
<name>A0A917C045_9PROT</name>
<reference evidence="1" key="1">
    <citation type="journal article" date="2014" name="Int. J. Syst. Evol. Microbiol.">
        <title>Complete genome sequence of Corynebacterium casei LMG S-19264T (=DSM 44701T), isolated from a smear-ripened cheese.</title>
        <authorList>
            <consortium name="US DOE Joint Genome Institute (JGI-PGF)"/>
            <person name="Walter F."/>
            <person name="Albersmeier A."/>
            <person name="Kalinowski J."/>
            <person name="Ruckert C."/>
        </authorList>
    </citation>
    <scope>NUCLEOTIDE SEQUENCE</scope>
    <source>
        <strain evidence="1">CGMCC 1.15254</strain>
    </source>
</reference>
<keyword evidence="2" id="KW-1185">Reference proteome</keyword>
<reference evidence="1" key="2">
    <citation type="submission" date="2020-09" db="EMBL/GenBank/DDBJ databases">
        <authorList>
            <person name="Sun Q."/>
            <person name="Zhou Y."/>
        </authorList>
    </citation>
    <scope>NUCLEOTIDE SEQUENCE</scope>
    <source>
        <strain evidence="1">CGMCC 1.15254</strain>
    </source>
</reference>
<dbReference type="Proteomes" id="UP000632498">
    <property type="component" value="Unassembled WGS sequence"/>
</dbReference>
<organism evidence="1 2">
    <name type="scientific">Terasakiella brassicae</name>
    <dbReference type="NCBI Taxonomy" id="1634917"/>
    <lineage>
        <taxon>Bacteria</taxon>
        <taxon>Pseudomonadati</taxon>
        <taxon>Pseudomonadota</taxon>
        <taxon>Alphaproteobacteria</taxon>
        <taxon>Rhodospirillales</taxon>
        <taxon>Terasakiellaceae</taxon>
        <taxon>Terasakiella</taxon>
    </lineage>
</organism>
<dbReference type="EMBL" id="BMHV01000011">
    <property type="protein sequence ID" value="GGF64112.1"/>
    <property type="molecule type" value="Genomic_DNA"/>
</dbReference>
<evidence type="ECO:0000313" key="1">
    <source>
        <dbReference type="EMBL" id="GGF64112.1"/>
    </source>
</evidence>
<comment type="caution">
    <text evidence="1">The sequence shown here is derived from an EMBL/GenBank/DDBJ whole genome shotgun (WGS) entry which is preliminary data.</text>
</comment>